<dbReference type="InterPro" id="IPR023213">
    <property type="entry name" value="CAT-like_dom_sf"/>
</dbReference>
<evidence type="ECO:0000313" key="1">
    <source>
        <dbReference type="EMBL" id="KAJ7196511.1"/>
    </source>
</evidence>
<gene>
    <name evidence="1" type="ORF">GGX14DRAFT_403233</name>
</gene>
<accession>A0AAD6Y1C6</accession>
<dbReference type="EMBL" id="JARJCW010000083">
    <property type="protein sequence ID" value="KAJ7196511.1"/>
    <property type="molecule type" value="Genomic_DNA"/>
</dbReference>
<dbReference type="AlphaFoldDB" id="A0AAD6Y1C6"/>
<organism evidence="1 2">
    <name type="scientific">Mycena pura</name>
    <dbReference type="NCBI Taxonomy" id="153505"/>
    <lineage>
        <taxon>Eukaryota</taxon>
        <taxon>Fungi</taxon>
        <taxon>Dikarya</taxon>
        <taxon>Basidiomycota</taxon>
        <taxon>Agaricomycotina</taxon>
        <taxon>Agaricomycetes</taxon>
        <taxon>Agaricomycetidae</taxon>
        <taxon>Agaricales</taxon>
        <taxon>Marasmiineae</taxon>
        <taxon>Mycenaceae</taxon>
        <taxon>Mycena</taxon>
    </lineage>
</organism>
<keyword evidence="2" id="KW-1185">Reference proteome</keyword>
<evidence type="ECO:0000313" key="2">
    <source>
        <dbReference type="Proteomes" id="UP001219525"/>
    </source>
</evidence>
<sequence>MFSRLFSLFSTPAPTPPPADVHIVPCTGMDLSSRRFVVTTGFIIDARLDPKKLEASLLMLVERKFPRAGARLAHRNGVYEFHIPHAFDARTPAVAFTAEDHPEPYASPARPWIEHLCDSSAREPWICDLVALDPYLRSDSCPKTLEAFLVPNTPLVHVHVTVFDDLTFVGVTSSHIVLDAVHWRGWFKLGVFSTFSFIVRFMLRIWRDPEEVGKFVRMPKVFLEERKRLITEELQAEGSSEWVSSSDVLLAWWFKTSYSHRTDSAPLHIHLPIDLRDKRIFPGPSGTGAISTPYINNAVSGIPIPPIPVNAFKTASLRDLALRFRRSIKAYNADLPGIAADVRWRCANPLAALFPCPPGAEYLVATNWRAARFGALDFSGAIATAEGEGEKQKRKARVLFLVPMATSGKKRPMRGSGAVLMEDENTIWMSQIRGAKDWEVVRKAGGVQFL</sequence>
<comment type="caution">
    <text evidence="1">The sequence shown here is derived from an EMBL/GenBank/DDBJ whole genome shotgun (WGS) entry which is preliminary data.</text>
</comment>
<proteinExistence type="predicted"/>
<name>A0AAD6Y1C6_9AGAR</name>
<dbReference type="Proteomes" id="UP001219525">
    <property type="component" value="Unassembled WGS sequence"/>
</dbReference>
<reference evidence="1" key="1">
    <citation type="submission" date="2023-03" db="EMBL/GenBank/DDBJ databases">
        <title>Massive genome expansion in bonnet fungi (Mycena s.s.) driven by repeated elements and novel gene families across ecological guilds.</title>
        <authorList>
            <consortium name="Lawrence Berkeley National Laboratory"/>
            <person name="Harder C.B."/>
            <person name="Miyauchi S."/>
            <person name="Viragh M."/>
            <person name="Kuo A."/>
            <person name="Thoen E."/>
            <person name="Andreopoulos B."/>
            <person name="Lu D."/>
            <person name="Skrede I."/>
            <person name="Drula E."/>
            <person name="Henrissat B."/>
            <person name="Morin E."/>
            <person name="Kohler A."/>
            <person name="Barry K."/>
            <person name="LaButti K."/>
            <person name="Morin E."/>
            <person name="Salamov A."/>
            <person name="Lipzen A."/>
            <person name="Mereny Z."/>
            <person name="Hegedus B."/>
            <person name="Baldrian P."/>
            <person name="Stursova M."/>
            <person name="Weitz H."/>
            <person name="Taylor A."/>
            <person name="Grigoriev I.V."/>
            <person name="Nagy L.G."/>
            <person name="Martin F."/>
            <person name="Kauserud H."/>
        </authorList>
    </citation>
    <scope>NUCLEOTIDE SEQUENCE</scope>
    <source>
        <strain evidence="1">9144</strain>
    </source>
</reference>
<protein>
    <submittedName>
        <fullName evidence="1">Uncharacterized protein</fullName>
    </submittedName>
</protein>
<dbReference type="Gene3D" id="3.30.559.10">
    <property type="entry name" value="Chloramphenicol acetyltransferase-like domain"/>
    <property type="match status" value="2"/>
</dbReference>